<reference evidence="9" key="1">
    <citation type="submission" date="2017-05" db="UniProtKB">
        <authorList>
            <consortium name="EnsemblMetazoa"/>
        </authorList>
    </citation>
    <scope>IDENTIFICATION</scope>
</reference>
<comment type="similarity">
    <text evidence="3">Belongs to the ARTD/PARP family.</text>
</comment>
<dbReference type="PANTHER" id="PTHR45740">
    <property type="entry name" value="POLY [ADP-RIBOSE] POLYMERASE"/>
    <property type="match status" value="1"/>
</dbReference>
<feature type="domain" description="WWE" evidence="7">
    <location>
        <begin position="420"/>
        <end position="507"/>
    </location>
</feature>
<dbReference type="Gene3D" id="3.90.228.10">
    <property type="match status" value="1"/>
</dbReference>
<dbReference type="SUPFAM" id="SSF56399">
    <property type="entry name" value="ADP-ribosylation"/>
    <property type="match status" value="1"/>
</dbReference>
<dbReference type="InterPro" id="IPR037197">
    <property type="entry name" value="WWE_dom_sf"/>
</dbReference>
<keyword evidence="6" id="KW-1133">Transmembrane helix</keyword>
<feature type="compositionally biased region" description="Low complexity" evidence="5">
    <location>
        <begin position="206"/>
        <end position="217"/>
    </location>
</feature>
<dbReference type="InterPro" id="IPR004170">
    <property type="entry name" value="WWE_dom"/>
</dbReference>
<dbReference type="EC" id="2.4.2.-" evidence="4"/>
<sequence length="799" mass="86943">MKLIMSFCLSVKNVCLLLLLSYGGVLWILWMCGVGMILSSLFFWVGRVILSGSKVILLVCKVVLPFSLLVGGMLLSLRLINMVGEVVISLILLWVVGMVLDFLHMLVGREVLLLLVSGVVLSFILLYASGRSGSPPTSVSSGPPQLPCFVSGRNGYPPPAPFVSGWSGPPQPPPVSGQSGSPSVSGRSGSPPLASVSRRIGPPQPSSSVSGRSGSPPTFSRRKDPPQSPLSVSRRSGSSKRSSSSRRSGPPPQYSPVSGRSGSPPLFVSGRSGSPPFVSRRSGPPWSPLDPSVCVQSSSPFLPLSDGVHNNLLPDQWSGPPPSPSALPIIYNAHGNLLSSTGAGIILTSVPQSQIVSKLMNLHCQFIPLLQDPQVFQNIEQQYGVKFNVTLPNGSTKPIVALSSTIASAMSGSYPLTIESISDYLSNSDAGGISWNFFDDHQFQPMSPTDSAEIEKLYQQFLHRPSRSQARRKLPYSRKIGEWNYSYDFDGMVQTNTETQKKREIKRIDLPALDLFFLCLSCQGLKGGVQASIASLHETLKGMIIKKTFGGCSTDIMEPIIELARSFCVKVDSSLNSILISGGSDYLTKVFLVLRQKKMSLESTPLSSFPPEWEPQTKNIILKFVPVSSFEGAKVVSAFKKTMNANVSKIERIQNKFLYTKYGLCKKRMHEKNNGRVNEKWLFHGSSRVPPETIYKSEHGFDFRHGAQGMWGRGAYFAVNAQYSGGSYAFNSPQGQQIFLAFVLTGDSIAMQSNRSLVTPPSKEDGSGDYDSVNGETGSSQIYIVYDHDKCYPAYLITF</sequence>
<dbReference type="EnsemblMetazoa" id="Aqu2.1.28277_001">
    <property type="protein sequence ID" value="Aqu2.1.28277_001"/>
    <property type="gene ID" value="Aqu2.1.28277"/>
</dbReference>
<keyword evidence="4" id="KW-0328">Glycosyltransferase</keyword>
<evidence type="ECO:0000256" key="6">
    <source>
        <dbReference type="SAM" id="Phobius"/>
    </source>
</evidence>
<evidence type="ECO:0000256" key="4">
    <source>
        <dbReference type="RuleBase" id="RU362114"/>
    </source>
</evidence>
<keyword evidence="4" id="KW-0520">NAD</keyword>
<feature type="compositionally biased region" description="Low complexity" evidence="5">
    <location>
        <begin position="229"/>
        <end position="248"/>
    </location>
</feature>
<comment type="subcellular location">
    <subcellularLocation>
        <location evidence="1">Nucleus</location>
    </subcellularLocation>
</comment>
<keyword evidence="2" id="KW-0539">Nucleus</keyword>
<feature type="transmembrane region" description="Helical" evidence="6">
    <location>
        <begin position="20"/>
        <end position="43"/>
    </location>
</feature>
<dbReference type="InterPro" id="IPR012317">
    <property type="entry name" value="Poly(ADP-ribose)pol_cat_dom"/>
</dbReference>
<accession>A0A1X7ULH3</accession>
<evidence type="ECO:0000259" key="7">
    <source>
        <dbReference type="PROSITE" id="PS50918"/>
    </source>
</evidence>
<dbReference type="PANTHER" id="PTHR45740:SF2">
    <property type="entry name" value="POLY [ADP-RIBOSE] POLYMERASE"/>
    <property type="match status" value="1"/>
</dbReference>
<dbReference type="GO" id="GO:1990404">
    <property type="term" value="F:NAD+-protein mono-ADP-ribosyltransferase activity"/>
    <property type="evidence" value="ECO:0007669"/>
    <property type="project" value="TreeGrafter"/>
</dbReference>
<dbReference type="GO" id="GO:0003950">
    <property type="term" value="F:NAD+ poly-ADP-ribosyltransferase activity"/>
    <property type="evidence" value="ECO:0007669"/>
    <property type="project" value="UniProtKB-UniRule"/>
</dbReference>
<keyword evidence="6" id="KW-0812">Transmembrane</keyword>
<dbReference type="SUPFAM" id="SSF117839">
    <property type="entry name" value="WWE domain"/>
    <property type="match status" value="1"/>
</dbReference>
<feature type="domain" description="PARP catalytic" evidence="8">
    <location>
        <begin position="609"/>
        <end position="799"/>
    </location>
</feature>
<dbReference type="PROSITE" id="PS50918">
    <property type="entry name" value="WWE"/>
    <property type="match status" value="1"/>
</dbReference>
<dbReference type="InParanoid" id="A0A1X7ULH3"/>
<organism evidence="9">
    <name type="scientific">Amphimedon queenslandica</name>
    <name type="common">Sponge</name>
    <dbReference type="NCBI Taxonomy" id="400682"/>
    <lineage>
        <taxon>Eukaryota</taxon>
        <taxon>Metazoa</taxon>
        <taxon>Porifera</taxon>
        <taxon>Demospongiae</taxon>
        <taxon>Heteroscleromorpha</taxon>
        <taxon>Haplosclerida</taxon>
        <taxon>Niphatidae</taxon>
        <taxon>Amphimedon</taxon>
    </lineage>
</organism>
<dbReference type="InterPro" id="IPR051712">
    <property type="entry name" value="ARTD-AVP"/>
</dbReference>
<keyword evidence="6" id="KW-0472">Membrane</keyword>
<dbReference type="Gene3D" id="3.30.720.50">
    <property type="match status" value="1"/>
</dbReference>
<protein>
    <recommendedName>
        <fullName evidence="4">Poly [ADP-ribose] polymerase</fullName>
        <shortName evidence="4">PARP</shortName>
        <ecNumber evidence="4">2.4.2.-</ecNumber>
    </recommendedName>
</protein>
<feature type="transmembrane region" description="Helical" evidence="6">
    <location>
        <begin position="86"/>
        <end position="104"/>
    </location>
</feature>
<evidence type="ECO:0000313" key="9">
    <source>
        <dbReference type="EnsemblMetazoa" id="Aqu2.1.28277_001"/>
    </source>
</evidence>
<dbReference type="AlphaFoldDB" id="A0A1X7ULH3"/>
<dbReference type="Pfam" id="PF00644">
    <property type="entry name" value="PARP"/>
    <property type="match status" value="1"/>
</dbReference>
<dbReference type="GO" id="GO:0005634">
    <property type="term" value="C:nucleus"/>
    <property type="evidence" value="ECO:0007669"/>
    <property type="project" value="UniProtKB-SubCell"/>
</dbReference>
<evidence type="ECO:0000259" key="8">
    <source>
        <dbReference type="PROSITE" id="PS51059"/>
    </source>
</evidence>
<feature type="compositionally biased region" description="Low complexity" evidence="5">
    <location>
        <begin position="176"/>
        <end position="192"/>
    </location>
</feature>
<feature type="transmembrane region" description="Helical" evidence="6">
    <location>
        <begin position="55"/>
        <end position="80"/>
    </location>
</feature>
<feature type="transmembrane region" description="Helical" evidence="6">
    <location>
        <begin position="111"/>
        <end position="130"/>
    </location>
</feature>
<evidence type="ECO:0000256" key="3">
    <source>
        <dbReference type="ARBA" id="ARBA00024347"/>
    </source>
</evidence>
<keyword evidence="4" id="KW-0808">Transferase</keyword>
<dbReference type="OrthoDB" id="438889at2759"/>
<evidence type="ECO:0000256" key="5">
    <source>
        <dbReference type="SAM" id="MobiDB-lite"/>
    </source>
</evidence>
<name>A0A1X7ULH3_AMPQE</name>
<evidence type="ECO:0000256" key="2">
    <source>
        <dbReference type="ARBA" id="ARBA00023242"/>
    </source>
</evidence>
<feature type="region of interest" description="Disordered" evidence="5">
    <location>
        <begin position="160"/>
        <end position="290"/>
    </location>
</feature>
<dbReference type="Pfam" id="PF02825">
    <property type="entry name" value="WWE"/>
    <property type="match status" value="1"/>
</dbReference>
<evidence type="ECO:0000256" key="1">
    <source>
        <dbReference type="ARBA" id="ARBA00004123"/>
    </source>
</evidence>
<proteinExistence type="inferred from homology"/>
<dbReference type="PROSITE" id="PS51059">
    <property type="entry name" value="PARP_CATALYTIC"/>
    <property type="match status" value="1"/>
</dbReference>